<dbReference type="AlphaFoldDB" id="A0A7C2WCB8"/>
<dbReference type="EMBL" id="DSID01000780">
    <property type="protein sequence ID" value="HEX71611.1"/>
    <property type="molecule type" value="Genomic_DNA"/>
</dbReference>
<evidence type="ECO:0000256" key="5">
    <source>
        <dbReference type="RuleBase" id="RU003910"/>
    </source>
</evidence>
<keyword evidence="4" id="KW-0699">rRNA-binding</keyword>
<dbReference type="PANTHER" id="PTHR13479">
    <property type="entry name" value="30S RIBOSOMAL PROTEIN S18"/>
    <property type="match status" value="1"/>
</dbReference>
<feature type="region of interest" description="Disordered" evidence="6">
    <location>
        <begin position="1"/>
        <end position="33"/>
    </location>
</feature>
<dbReference type="PANTHER" id="PTHR13479:SF40">
    <property type="entry name" value="SMALL RIBOSOMAL SUBUNIT PROTEIN BS18M"/>
    <property type="match status" value="1"/>
</dbReference>
<dbReference type="InterPro" id="IPR001648">
    <property type="entry name" value="Ribosomal_bS18"/>
</dbReference>
<dbReference type="GO" id="GO:0006412">
    <property type="term" value="P:translation"/>
    <property type="evidence" value="ECO:0007669"/>
    <property type="project" value="UniProtKB-UniRule"/>
</dbReference>
<evidence type="ECO:0000256" key="1">
    <source>
        <dbReference type="ARBA" id="ARBA00005589"/>
    </source>
</evidence>
<dbReference type="NCBIfam" id="TIGR00165">
    <property type="entry name" value="S18"/>
    <property type="match status" value="1"/>
</dbReference>
<evidence type="ECO:0000256" key="3">
    <source>
        <dbReference type="ARBA" id="ARBA00023274"/>
    </source>
</evidence>
<comment type="function">
    <text evidence="4">Binds as a heterodimer with protein bS6 to the central domain of the 16S rRNA, where it helps stabilize the platform of the 30S subunit.</text>
</comment>
<dbReference type="Pfam" id="PF01084">
    <property type="entry name" value="Ribosomal_S18"/>
    <property type="match status" value="1"/>
</dbReference>
<comment type="caution">
    <text evidence="7">The sequence shown here is derived from an EMBL/GenBank/DDBJ whole genome shotgun (WGS) entry which is preliminary data.</text>
</comment>
<dbReference type="GO" id="GO:0022627">
    <property type="term" value="C:cytosolic small ribosomal subunit"/>
    <property type="evidence" value="ECO:0007669"/>
    <property type="project" value="TreeGrafter"/>
</dbReference>
<dbReference type="HAMAP" id="MF_00270">
    <property type="entry name" value="Ribosomal_bS18"/>
    <property type="match status" value="1"/>
</dbReference>
<evidence type="ECO:0000256" key="4">
    <source>
        <dbReference type="HAMAP-Rule" id="MF_00270"/>
    </source>
</evidence>
<evidence type="ECO:0000256" key="6">
    <source>
        <dbReference type="SAM" id="MobiDB-lite"/>
    </source>
</evidence>
<dbReference type="GO" id="GO:0070181">
    <property type="term" value="F:small ribosomal subunit rRNA binding"/>
    <property type="evidence" value="ECO:0007669"/>
    <property type="project" value="TreeGrafter"/>
</dbReference>
<name>A0A7C2WCB8_9BACT</name>
<dbReference type="SUPFAM" id="SSF46911">
    <property type="entry name" value="Ribosomal protein S18"/>
    <property type="match status" value="1"/>
</dbReference>
<proteinExistence type="inferred from homology"/>
<comment type="subunit">
    <text evidence="4">Part of the 30S ribosomal subunit. Forms a tight heterodimer with protein bS6.</text>
</comment>
<reference evidence="7" key="1">
    <citation type="journal article" date="2020" name="mSystems">
        <title>Genome- and Community-Level Interaction Insights into Carbon Utilization and Element Cycling Functions of Hydrothermarchaeota in Hydrothermal Sediment.</title>
        <authorList>
            <person name="Zhou Z."/>
            <person name="Liu Y."/>
            <person name="Xu W."/>
            <person name="Pan J."/>
            <person name="Luo Z.H."/>
            <person name="Li M."/>
        </authorList>
    </citation>
    <scope>NUCLEOTIDE SEQUENCE [LARGE SCALE GENOMIC DNA]</scope>
    <source>
        <strain evidence="7">SpSt-192</strain>
    </source>
</reference>
<evidence type="ECO:0000256" key="2">
    <source>
        <dbReference type="ARBA" id="ARBA00022980"/>
    </source>
</evidence>
<organism evidence="7">
    <name type="scientific">Thermorudis sp</name>
    <dbReference type="NCBI Taxonomy" id="1969470"/>
    <lineage>
        <taxon>Bacteria</taxon>
        <taxon>Pseudomonadati</taxon>
        <taxon>Thermomicrobiota</taxon>
        <taxon>Thermomicrobia</taxon>
        <taxon>Thermomicrobia incertae sedis</taxon>
        <taxon>Thermorudis</taxon>
    </lineage>
</organism>
<sequence>MTEEEIQTEAEATEEEAQPSAQAAAEEPARRRAAGARYYPRRKVCAFCMDGIAVVDYKDIGRLRRYISPRAKIEPRRTTGICAKHQRQLARAIKRARHIALLPFVG</sequence>
<protein>
    <recommendedName>
        <fullName evidence="4">Small ribosomal subunit protein bS18</fullName>
    </recommendedName>
</protein>
<keyword evidence="3 4" id="KW-0687">Ribonucleoprotein</keyword>
<evidence type="ECO:0000313" key="7">
    <source>
        <dbReference type="EMBL" id="HEX71611.1"/>
    </source>
</evidence>
<feature type="compositionally biased region" description="Acidic residues" evidence="6">
    <location>
        <begin position="1"/>
        <end position="17"/>
    </location>
</feature>
<keyword evidence="4" id="KW-0694">RNA-binding</keyword>
<dbReference type="InterPro" id="IPR036870">
    <property type="entry name" value="Ribosomal_bS18_sf"/>
</dbReference>
<gene>
    <name evidence="4 7" type="primary">rpsR</name>
    <name evidence="7" type="ORF">ENP13_10290</name>
</gene>
<comment type="similarity">
    <text evidence="1 4 5">Belongs to the bacterial ribosomal protein bS18 family.</text>
</comment>
<dbReference type="PRINTS" id="PR00974">
    <property type="entry name" value="RIBOSOMALS18"/>
</dbReference>
<keyword evidence="2 4" id="KW-0689">Ribosomal protein</keyword>
<dbReference type="GO" id="GO:0003735">
    <property type="term" value="F:structural constituent of ribosome"/>
    <property type="evidence" value="ECO:0007669"/>
    <property type="project" value="InterPro"/>
</dbReference>
<accession>A0A7C2WCB8</accession>
<dbReference type="Gene3D" id="4.10.640.10">
    <property type="entry name" value="Ribosomal protein S18"/>
    <property type="match status" value="1"/>
</dbReference>